<gene>
    <name evidence="2" type="ORF">HF526_25360</name>
</gene>
<sequence>MTGPLCAGLADLLAARIDHVGRGPAGERLRAGLAALAEPAPRLAVVGEHGDGASTLVDVILGARATPVGRVPTAAVACWFRYGEPAVLLAIVRDGDPRAACCEDGPYIPADLAGLGLKVEEVDRLVLRAPIEALRHWTVLDLPGVRHCRTWPPAALAEADAVLLVLPEPGPEPAEAIEAIRRFAVAAGLTAANTVGVLSRPERFGMAGEDPWPDMHRGAGAYAAGLRGLVADPVPVAGLLGAAALPGGFTEGHARAVRVLRAADPDRLAMALTDEWEFRDWTDGPLTREQRLQLADVIGMHGIRELVAAAGAHDLSAQRTVLRDRSGVDTLLGRISGPLLAAADRLRCTRVLAAAERAVRDAGADHQPGIAALGDELTAYRNRPELAQVRLSDALTDLLSGRWVLPAAEAAAIEALATGVDAAGCLGLAPDTEPARVAAAARRAAEQWAAWESADVSDRLGRHARAARELCQQVARSARDGSHGVAPPVPDTEPHPREDRDA</sequence>
<proteinExistence type="predicted"/>
<dbReference type="SUPFAM" id="SSF52540">
    <property type="entry name" value="P-loop containing nucleoside triphosphate hydrolases"/>
    <property type="match status" value="1"/>
</dbReference>
<evidence type="ECO:0000313" key="2">
    <source>
        <dbReference type="EMBL" id="NMI00610.1"/>
    </source>
</evidence>
<organism evidence="2 3">
    <name type="scientific">Pseudonocardia acidicola</name>
    <dbReference type="NCBI Taxonomy" id="2724939"/>
    <lineage>
        <taxon>Bacteria</taxon>
        <taxon>Bacillati</taxon>
        <taxon>Actinomycetota</taxon>
        <taxon>Actinomycetes</taxon>
        <taxon>Pseudonocardiales</taxon>
        <taxon>Pseudonocardiaceae</taxon>
        <taxon>Pseudonocardia</taxon>
    </lineage>
</organism>
<comment type="caution">
    <text evidence="2">The sequence shown here is derived from an EMBL/GenBank/DDBJ whole genome shotgun (WGS) entry which is preliminary data.</text>
</comment>
<dbReference type="Proteomes" id="UP000820669">
    <property type="component" value="Unassembled WGS sequence"/>
</dbReference>
<dbReference type="InterPro" id="IPR027417">
    <property type="entry name" value="P-loop_NTPase"/>
</dbReference>
<dbReference type="EMBL" id="JAAXLA010000060">
    <property type="protein sequence ID" value="NMI00610.1"/>
    <property type="molecule type" value="Genomic_DNA"/>
</dbReference>
<evidence type="ECO:0000313" key="3">
    <source>
        <dbReference type="Proteomes" id="UP000820669"/>
    </source>
</evidence>
<name>A0ABX1SK16_9PSEU</name>
<evidence type="ECO:0000256" key="1">
    <source>
        <dbReference type="SAM" id="MobiDB-lite"/>
    </source>
</evidence>
<dbReference type="Gene3D" id="3.40.50.300">
    <property type="entry name" value="P-loop containing nucleotide triphosphate hydrolases"/>
    <property type="match status" value="1"/>
</dbReference>
<feature type="compositionally biased region" description="Basic and acidic residues" evidence="1">
    <location>
        <begin position="492"/>
        <end position="502"/>
    </location>
</feature>
<accession>A0ABX1SK16</accession>
<feature type="region of interest" description="Disordered" evidence="1">
    <location>
        <begin position="475"/>
        <end position="502"/>
    </location>
</feature>
<dbReference type="RefSeq" id="WP_169384076.1">
    <property type="nucleotide sequence ID" value="NZ_JAAXLA010000060.1"/>
</dbReference>
<protein>
    <recommendedName>
        <fullName evidence="4">Dynamin family protein</fullName>
    </recommendedName>
</protein>
<reference evidence="2 3" key="1">
    <citation type="submission" date="2020-04" db="EMBL/GenBank/DDBJ databases">
        <authorList>
            <person name="Klaysubun C."/>
            <person name="Duangmal K."/>
            <person name="Lipun K."/>
        </authorList>
    </citation>
    <scope>NUCLEOTIDE SEQUENCE [LARGE SCALE GENOMIC DNA]</scope>
    <source>
        <strain evidence="2 3">K10HN5</strain>
    </source>
</reference>
<keyword evidence="3" id="KW-1185">Reference proteome</keyword>
<evidence type="ECO:0008006" key="4">
    <source>
        <dbReference type="Google" id="ProtNLM"/>
    </source>
</evidence>